<feature type="non-terminal residue" evidence="2">
    <location>
        <position position="288"/>
    </location>
</feature>
<feature type="compositionally biased region" description="Polar residues" evidence="1">
    <location>
        <begin position="186"/>
        <end position="203"/>
    </location>
</feature>
<evidence type="ECO:0000313" key="3">
    <source>
        <dbReference type="Proteomes" id="UP001177140"/>
    </source>
</evidence>
<evidence type="ECO:0000256" key="1">
    <source>
        <dbReference type="SAM" id="MobiDB-lite"/>
    </source>
</evidence>
<dbReference type="AlphaFoldDB" id="A0AA41SJT9"/>
<comment type="caution">
    <text evidence="2">The sequence shown here is derived from an EMBL/GenBank/DDBJ whole genome shotgun (WGS) entry which is preliminary data.</text>
</comment>
<feature type="region of interest" description="Disordered" evidence="1">
    <location>
        <begin position="127"/>
        <end position="161"/>
    </location>
</feature>
<dbReference type="Proteomes" id="UP001177140">
    <property type="component" value="Unassembled WGS sequence"/>
</dbReference>
<sequence length="288" mass="31070">MANDGNVNSSFRHLDLGKFPPWQLTVTLPGGEKRHIKIPYSEGDHVVGLPLGLDVPDVIAKNYKDLLCMVNGMTYIISNLTRKLERQQQDAARNLDDANRYRLELQELKCKIDGSMAVSQEVMVSMSSSKKRKLNTEESGPCEATSVRISEPEHLPSTRSSDTSAIPVLLVQEFATEDNVDDLPFTSATGSQGEDVSAGTSADSPEVQIEKVLESVAGVGPIREPVDAMITSSSTNCLTVVDSTTLTTAAPIESTSVTGQGGDDGCEYVEKIIDKRGKVATKNVIKVN</sequence>
<protein>
    <submittedName>
        <fullName evidence="2">Uncharacterized protein</fullName>
    </submittedName>
</protein>
<keyword evidence="3" id="KW-1185">Reference proteome</keyword>
<gene>
    <name evidence="2" type="ORF">MKW94_015170</name>
</gene>
<feature type="region of interest" description="Disordered" evidence="1">
    <location>
        <begin position="181"/>
        <end position="205"/>
    </location>
</feature>
<name>A0AA41SJT9_PAPNU</name>
<evidence type="ECO:0000313" key="2">
    <source>
        <dbReference type="EMBL" id="MCL7036761.1"/>
    </source>
</evidence>
<dbReference type="EMBL" id="JAJJMA010171585">
    <property type="protein sequence ID" value="MCL7036761.1"/>
    <property type="molecule type" value="Genomic_DNA"/>
</dbReference>
<organism evidence="2 3">
    <name type="scientific">Papaver nudicaule</name>
    <name type="common">Iceland poppy</name>
    <dbReference type="NCBI Taxonomy" id="74823"/>
    <lineage>
        <taxon>Eukaryota</taxon>
        <taxon>Viridiplantae</taxon>
        <taxon>Streptophyta</taxon>
        <taxon>Embryophyta</taxon>
        <taxon>Tracheophyta</taxon>
        <taxon>Spermatophyta</taxon>
        <taxon>Magnoliopsida</taxon>
        <taxon>Ranunculales</taxon>
        <taxon>Papaveraceae</taxon>
        <taxon>Papaveroideae</taxon>
        <taxon>Papaver</taxon>
    </lineage>
</organism>
<accession>A0AA41SJT9</accession>
<reference evidence="2" key="1">
    <citation type="submission" date="2022-03" db="EMBL/GenBank/DDBJ databases">
        <title>A functionally conserved STORR gene fusion in Papaver species that diverged 16.8 million years ago.</title>
        <authorList>
            <person name="Catania T."/>
        </authorList>
    </citation>
    <scope>NUCLEOTIDE SEQUENCE</scope>
    <source>
        <strain evidence="2">S-191538</strain>
    </source>
</reference>
<proteinExistence type="predicted"/>